<dbReference type="EMBL" id="JBHFFA010000001">
    <property type="protein sequence ID" value="KAL2649374.1"/>
    <property type="molecule type" value="Genomic_DNA"/>
</dbReference>
<dbReference type="AlphaFoldDB" id="A0ABD1ZGI7"/>
<protein>
    <submittedName>
        <fullName evidence="1">Uncharacterized protein</fullName>
    </submittedName>
</protein>
<evidence type="ECO:0000313" key="1">
    <source>
        <dbReference type="EMBL" id="KAL2649374.1"/>
    </source>
</evidence>
<accession>A0ABD1ZGI7</accession>
<sequence length="182" mass="20034">MRRYDVFRNLKADLCLRVSTSSSILAEVATECGVPAWLMSPHSSGYLSPISFLSELQCKSILKLPSSPLEEDTRDELISFPGFLVESQVACEVCLEWEKNGTTRKNMHALIQVLPRITPVEFNVSCESFSMSYTSCTGDLPLLSSLSSCLIGISLLFSWTSPGLGSSTTFNLKRVSFSDPDC</sequence>
<proteinExistence type="predicted"/>
<organism evidence="1 2">
    <name type="scientific">Riccia fluitans</name>
    <dbReference type="NCBI Taxonomy" id="41844"/>
    <lineage>
        <taxon>Eukaryota</taxon>
        <taxon>Viridiplantae</taxon>
        <taxon>Streptophyta</taxon>
        <taxon>Embryophyta</taxon>
        <taxon>Marchantiophyta</taxon>
        <taxon>Marchantiopsida</taxon>
        <taxon>Marchantiidae</taxon>
        <taxon>Marchantiales</taxon>
        <taxon>Ricciaceae</taxon>
        <taxon>Riccia</taxon>
    </lineage>
</organism>
<comment type="caution">
    <text evidence="1">The sequence shown here is derived from an EMBL/GenBank/DDBJ whole genome shotgun (WGS) entry which is preliminary data.</text>
</comment>
<gene>
    <name evidence="1" type="ORF">R1flu_017502</name>
</gene>
<evidence type="ECO:0000313" key="2">
    <source>
        <dbReference type="Proteomes" id="UP001605036"/>
    </source>
</evidence>
<keyword evidence="2" id="KW-1185">Reference proteome</keyword>
<dbReference type="Proteomes" id="UP001605036">
    <property type="component" value="Unassembled WGS sequence"/>
</dbReference>
<name>A0ABD1ZGI7_9MARC</name>
<reference evidence="1 2" key="1">
    <citation type="submission" date="2024-09" db="EMBL/GenBank/DDBJ databases">
        <title>Chromosome-scale assembly of Riccia fluitans.</title>
        <authorList>
            <person name="Paukszto L."/>
            <person name="Sawicki J."/>
            <person name="Karawczyk K."/>
            <person name="Piernik-Szablinska J."/>
            <person name="Szczecinska M."/>
            <person name="Mazdziarz M."/>
        </authorList>
    </citation>
    <scope>NUCLEOTIDE SEQUENCE [LARGE SCALE GENOMIC DNA]</scope>
    <source>
        <strain evidence="1">Rf_01</strain>
        <tissue evidence="1">Aerial parts of the thallus</tissue>
    </source>
</reference>